<keyword evidence="4" id="KW-1185">Reference proteome</keyword>
<dbReference type="Gene3D" id="1.20.1610.10">
    <property type="entry name" value="alpha-1,2-mannosidases domains"/>
    <property type="match status" value="1"/>
</dbReference>
<dbReference type="GO" id="GO:0030246">
    <property type="term" value="F:carbohydrate binding"/>
    <property type="evidence" value="ECO:0007669"/>
    <property type="project" value="InterPro"/>
</dbReference>
<accession>A0AAD6E2W2</accession>
<dbReference type="InterPro" id="IPR005887">
    <property type="entry name" value="GH92_a_mannosidase_put"/>
</dbReference>
<dbReference type="GO" id="GO:0005975">
    <property type="term" value="P:carbohydrate metabolic process"/>
    <property type="evidence" value="ECO:0007669"/>
    <property type="project" value="InterPro"/>
</dbReference>
<reference evidence="3 4" key="1">
    <citation type="journal article" date="2023" name="IMA Fungus">
        <title>Comparative genomic study of the Penicillium genus elucidates a diverse pangenome and 15 lateral gene transfer events.</title>
        <authorList>
            <person name="Petersen C."/>
            <person name="Sorensen T."/>
            <person name="Nielsen M.R."/>
            <person name="Sondergaard T.E."/>
            <person name="Sorensen J.L."/>
            <person name="Fitzpatrick D.A."/>
            <person name="Frisvad J.C."/>
            <person name="Nielsen K.L."/>
        </authorList>
    </citation>
    <scope>NUCLEOTIDE SEQUENCE [LARGE SCALE GENOMIC DNA]</scope>
    <source>
        <strain evidence="3 4">IBT 29057</strain>
    </source>
</reference>
<evidence type="ECO:0000313" key="3">
    <source>
        <dbReference type="EMBL" id="KAJ5599426.1"/>
    </source>
</evidence>
<dbReference type="FunFam" id="2.70.98.10:FF:000028">
    <property type="entry name" value="Alpha-1,2-mannosidase family protein (AFU_orthologue AFUA_5G10520)"/>
    <property type="match status" value="1"/>
</dbReference>
<feature type="domain" description="Glycosyl hydrolase family 92 N-terminal" evidence="2">
    <location>
        <begin position="19"/>
        <end position="261"/>
    </location>
</feature>
<dbReference type="Gene3D" id="2.70.98.10">
    <property type="match status" value="1"/>
</dbReference>
<dbReference type="InterPro" id="IPR014718">
    <property type="entry name" value="GH-type_carb-bd"/>
</dbReference>
<dbReference type="InterPro" id="IPR041371">
    <property type="entry name" value="GH92_N"/>
</dbReference>
<evidence type="ECO:0000259" key="2">
    <source>
        <dbReference type="Pfam" id="PF17678"/>
    </source>
</evidence>
<dbReference type="Pfam" id="PF17678">
    <property type="entry name" value="Glyco_hydro_92N"/>
    <property type="match status" value="1"/>
</dbReference>
<dbReference type="GO" id="GO:0005634">
    <property type="term" value="C:nucleus"/>
    <property type="evidence" value="ECO:0007669"/>
    <property type="project" value="TreeGrafter"/>
</dbReference>
<dbReference type="GO" id="GO:0000224">
    <property type="term" value="F:peptide-N4-(N-acetyl-beta-glucosaminyl)asparagine amidase activity"/>
    <property type="evidence" value="ECO:0007669"/>
    <property type="project" value="TreeGrafter"/>
</dbReference>
<name>A0AAD6E2W2_9EURO</name>
<dbReference type="InterPro" id="IPR008928">
    <property type="entry name" value="6-hairpin_glycosidase_sf"/>
</dbReference>
<dbReference type="EMBL" id="JAQJAC010000001">
    <property type="protein sequence ID" value="KAJ5599426.1"/>
    <property type="molecule type" value="Genomic_DNA"/>
</dbReference>
<protein>
    <submittedName>
        <fullName evidence="3">Uncharacterized protein</fullName>
    </submittedName>
</protein>
<dbReference type="FunFam" id="1.20.1050.60:FF:000002">
    <property type="entry name" value="Glycosyl hydrolase family 92"/>
    <property type="match status" value="1"/>
</dbReference>
<dbReference type="PANTHER" id="PTHR12143:SF38">
    <property type="entry name" value="ALPHA-1,2-MANNOSIDASE FAMILY PROTEIN (AFU_ORTHOLOGUE AFUA_5G10520)"/>
    <property type="match status" value="1"/>
</dbReference>
<organism evidence="3 4">
    <name type="scientific">Penicillium hetheringtonii</name>
    <dbReference type="NCBI Taxonomy" id="911720"/>
    <lineage>
        <taxon>Eukaryota</taxon>
        <taxon>Fungi</taxon>
        <taxon>Dikarya</taxon>
        <taxon>Ascomycota</taxon>
        <taxon>Pezizomycotina</taxon>
        <taxon>Eurotiomycetes</taxon>
        <taxon>Eurotiomycetidae</taxon>
        <taxon>Eurotiales</taxon>
        <taxon>Aspergillaceae</taxon>
        <taxon>Penicillium</taxon>
    </lineage>
</organism>
<dbReference type="GO" id="GO:0005829">
    <property type="term" value="C:cytosol"/>
    <property type="evidence" value="ECO:0007669"/>
    <property type="project" value="TreeGrafter"/>
</dbReference>
<evidence type="ECO:0000259" key="1">
    <source>
        <dbReference type="Pfam" id="PF07971"/>
    </source>
</evidence>
<evidence type="ECO:0000313" key="4">
    <source>
        <dbReference type="Proteomes" id="UP001216150"/>
    </source>
</evidence>
<dbReference type="Pfam" id="PF07971">
    <property type="entry name" value="Glyco_hydro_92"/>
    <property type="match status" value="1"/>
</dbReference>
<sequence length="729" mass="80444">MLTGMILLMRCLAADFSTHVDVFQGSEGGGNNFPGVARPFGMVKLGPDLYQSGADAYSGYLPTGEFSGFSLMHEQGTGGAPKYGTVAQLPLVGNIDNPLSHITVARDGTDQASVGYYKANTGDGVEVELSASSRAGIYRYSFPSDSQKNNILVDVSHVLPSFRGQGLGQNYKGGNLTIFEDGHYEGLGIYDNGWNEAPDWTIYFCGHFDSDAVSSKAYTAVDSDKSVEQPSGSVSSTSNSTAVGGLFTFEDSEIISRVGISWISTEQACSNVDQEIPKRTDFAAVVEDAVSEWNTKVFSKIQTRSTNSTSLSLLYTSLYHMHLIPTNQTGENPGWDSSEPYYQDIFTFWDLFRCSTALMQVLQPTAYEEQIRSLIDIWRHDGYLPDARSSNYNGRTQGGSNADNILADAYVKGVRGKVDWEDGYRAMVKDAEVTPANYPVDPMAPDSSTHHGRGALPDWLSLGYITPRFSRAVTRAVEYACNDFGLYQVASGLGKHSDAQKYLNRSRNWRNHWNPDQTSLGFSGFVVPRDKNGFIQTDPAKDGGYWGDPYYEGSSWAYSWNDVHDMKHLIELMGGPETTVKRLDTIFDKGLFDSTNEPMFNLPYLYNYLGRQDLSVSRSRKVAKGEYHTGNSGLPGNSDAGAMQTWLLWNMIGLYPITGQTTFLIHAPWFESLVIDLGGDKKLEISSTGGDGNGDSDYYVQNLKVNGKEWTKNWLEWGGRLCGWRQAGV</sequence>
<dbReference type="PANTHER" id="PTHR12143">
    <property type="entry name" value="PEPTIDE N-GLYCANASE PNGASE -RELATED"/>
    <property type="match status" value="1"/>
</dbReference>
<dbReference type="InterPro" id="IPR012939">
    <property type="entry name" value="Glyco_hydro_92"/>
</dbReference>
<dbReference type="Gene3D" id="1.20.1050.60">
    <property type="entry name" value="alpha-1,2-mannosidase"/>
    <property type="match status" value="1"/>
</dbReference>
<dbReference type="NCBIfam" id="TIGR01180">
    <property type="entry name" value="aman2_put"/>
    <property type="match status" value="1"/>
</dbReference>
<dbReference type="GO" id="GO:0006516">
    <property type="term" value="P:glycoprotein catabolic process"/>
    <property type="evidence" value="ECO:0007669"/>
    <property type="project" value="TreeGrafter"/>
</dbReference>
<dbReference type="InterPro" id="IPR050883">
    <property type="entry name" value="PNGase"/>
</dbReference>
<gene>
    <name evidence="3" type="ORF">N7450_000493</name>
</gene>
<dbReference type="SUPFAM" id="SSF48208">
    <property type="entry name" value="Six-hairpin glycosidases"/>
    <property type="match status" value="1"/>
</dbReference>
<proteinExistence type="predicted"/>
<dbReference type="Gene3D" id="3.30.2080.10">
    <property type="entry name" value="GH92 mannosidase domain"/>
    <property type="match status" value="1"/>
</dbReference>
<comment type="caution">
    <text evidence="3">The sequence shown here is derived from an EMBL/GenBank/DDBJ whole genome shotgun (WGS) entry which is preliminary data.</text>
</comment>
<feature type="domain" description="Glycosyl hydrolase family 92" evidence="1">
    <location>
        <begin position="267"/>
        <end position="718"/>
    </location>
</feature>
<dbReference type="AlphaFoldDB" id="A0AAD6E2W2"/>
<dbReference type="Proteomes" id="UP001216150">
    <property type="component" value="Unassembled WGS sequence"/>
</dbReference>